<dbReference type="RefSeq" id="WP_342302910.1">
    <property type="nucleotide sequence ID" value="NZ_JBCEWA010000005.1"/>
</dbReference>
<dbReference type="Proteomes" id="UP001398420">
    <property type="component" value="Unassembled WGS sequence"/>
</dbReference>
<evidence type="ECO:0000259" key="9">
    <source>
        <dbReference type="PROSITE" id="PS50847"/>
    </source>
</evidence>
<evidence type="ECO:0000313" key="11">
    <source>
        <dbReference type="Proteomes" id="UP001398420"/>
    </source>
</evidence>
<keyword evidence="7" id="KW-0472">Membrane</keyword>
<dbReference type="InterPro" id="IPR041171">
    <property type="entry name" value="SDR_Ig"/>
</dbReference>
<keyword evidence="10" id="KW-0176">Collagen</keyword>
<feature type="chain" id="PRO_5045727550" evidence="8">
    <location>
        <begin position="21"/>
        <end position="2083"/>
    </location>
</feature>
<name>A0ABU9LMT0_9BACL</name>
<keyword evidence="2" id="KW-0134">Cell wall</keyword>
<feature type="region of interest" description="Disordered" evidence="6">
    <location>
        <begin position="1943"/>
        <end position="2004"/>
    </location>
</feature>
<dbReference type="InterPro" id="IPR013783">
    <property type="entry name" value="Ig-like_fold"/>
</dbReference>
<evidence type="ECO:0000256" key="4">
    <source>
        <dbReference type="ARBA" id="ARBA00022729"/>
    </source>
</evidence>
<dbReference type="InterPro" id="IPR019931">
    <property type="entry name" value="LPXTG_anchor"/>
</dbReference>
<feature type="domain" description="Gram-positive cocci surface proteins LPxTG" evidence="9">
    <location>
        <begin position="2049"/>
        <end position="2083"/>
    </location>
</feature>
<keyword evidence="11" id="KW-1185">Reference proteome</keyword>
<proteinExistence type="predicted"/>
<keyword evidence="3" id="KW-0964">Secreted</keyword>
<comment type="subcellular location">
    <subcellularLocation>
        <location evidence="1">Secreted</location>
        <location evidence="1">Cell wall</location>
        <topology evidence="1">Peptidoglycan-anchor</topology>
    </subcellularLocation>
</comment>
<accession>A0ABU9LMT0</accession>
<organism evidence="10 11">
    <name type="scientific">Kurthia gibsonii</name>
    <dbReference type="NCBI Taxonomy" id="33946"/>
    <lineage>
        <taxon>Bacteria</taxon>
        <taxon>Bacillati</taxon>
        <taxon>Bacillota</taxon>
        <taxon>Bacilli</taxon>
        <taxon>Bacillales</taxon>
        <taxon>Caryophanaceae</taxon>
        <taxon>Kurthia</taxon>
    </lineage>
</organism>
<evidence type="ECO:0000256" key="3">
    <source>
        <dbReference type="ARBA" id="ARBA00022525"/>
    </source>
</evidence>
<evidence type="ECO:0000256" key="7">
    <source>
        <dbReference type="SAM" id="Phobius"/>
    </source>
</evidence>
<feature type="compositionally biased region" description="Basic and acidic residues" evidence="6">
    <location>
        <begin position="1995"/>
        <end position="2004"/>
    </location>
</feature>
<dbReference type="Pfam" id="PF17961">
    <property type="entry name" value="Big_8"/>
    <property type="match status" value="1"/>
</dbReference>
<dbReference type="PROSITE" id="PS50847">
    <property type="entry name" value="GRAM_POS_ANCHORING"/>
    <property type="match status" value="1"/>
</dbReference>
<dbReference type="Gene3D" id="2.60.40.740">
    <property type="match status" value="5"/>
</dbReference>
<dbReference type="SUPFAM" id="SSF49478">
    <property type="entry name" value="Cna protein B-type domain"/>
    <property type="match status" value="1"/>
</dbReference>
<dbReference type="NCBIfam" id="TIGR01167">
    <property type="entry name" value="LPXTG_anchor"/>
    <property type="match status" value="1"/>
</dbReference>
<dbReference type="SUPFAM" id="SSF49401">
    <property type="entry name" value="Bacterial adhesins"/>
    <property type="match status" value="6"/>
</dbReference>
<evidence type="ECO:0000256" key="6">
    <source>
        <dbReference type="SAM" id="MobiDB-lite"/>
    </source>
</evidence>
<protein>
    <submittedName>
        <fullName evidence="10">Collagen binding domain-containing protein</fullName>
    </submittedName>
</protein>
<evidence type="ECO:0000256" key="1">
    <source>
        <dbReference type="ARBA" id="ARBA00004168"/>
    </source>
</evidence>
<dbReference type="InterPro" id="IPR008456">
    <property type="entry name" value="Collagen-bd_dom"/>
</dbReference>
<evidence type="ECO:0000256" key="2">
    <source>
        <dbReference type="ARBA" id="ARBA00022512"/>
    </source>
</evidence>
<dbReference type="InterPro" id="IPR041033">
    <property type="entry name" value="SpaA_PFL_dom_1"/>
</dbReference>
<keyword evidence="5" id="KW-0572">Peptidoglycan-anchor</keyword>
<dbReference type="Pfam" id="PF05737">
    <property type="entry name" value="Collagen_bind"/>
    <property type="match status" value="3"/>
</dbReference>
<feature type="compositionally biased region" description="Low complexity" evidence="6">
    <location>
        <begin position="39"/>
        <end position="57"/>
    </location>
</feature>
<feature type="transmembrane region" description="Helical" evidence="7">
    <location>
        <begin position="2057"/>
        <end position="2076"/>
    </location>
</feature>
<dbReference type="InterPro" id="IPR054544">
    <property type="entry name" value="Pest_crys_Cry1Aa_dom-IV"/>
</dbReference>
<evidence type="ECO:0000256" key="8">
    <source>
        <dbReference type="SAM" id="SignalP"/>
    </source>
</evidence>
<evidence type="ECO:0000256" key="5">
    <source>
        <dbReference type="ARBA" id="ARBA00023088"/>
    </source>
</evidence>
<dbReference type="EMBL" id="JBCEWA010000005">
    <property type="protein sequence ID" value="MEL5988314.1"/>
    <property type="molecule type" value="Genomic_DNA"/>
</dbReference>
<feature type="region of interest" description="Disordered" evidence="6">
    <location>
        <begin position="35"/>
        <end position="65"/>
    </location>
</feature>
<dbReference type="Pfam" id="PF18449">
    <property type="entry name" value="Endotoxin_C2"/>
    <property type="match status" value="1"/>
</dbReference>
<dbReference type="InterPro" id="IPR008966">
    <property type="entry name" value="Adhesion_dom_sf"/>
</dbReference>
<keyword evidence="7" id="KW-0812">Transmembrane</keyword>
<keyword evidence="7" id="KW-1133">Transmembrane helix</keyword>
<feature type="signal peptide" evidence="8">
    <location>
        <begin position="1"/>
        <end position="20"/>
    </location>
</feature>
<dbReference type="Pfam" id="PF17802">
    <property type="entry name" value="SpaA"/>
    <property type="match status" value="2"/>
</dbReference>
<keyword evidence="4 8" id="KW-0732">Signal</keyword>
<dbReference type="Pfam" id="PF00746">
    <property type="entry name" value="Gram_pos_anchor"/>
    <property type="match status" value="1"/>
</dbReference>
<reference evidence="10 11" key="1">
    <citation type="submission" date="2024-04" db="EMBL/GenBank/DDBJ databases">
        <authorList>
            <person name="Wu Y.S."/>
            <person name="Zhang L."/>
        </authorList>
    </citation>
    <scope>NUCLEOTIDE SEQUENCE [LARGE SCALE GENOMIC DNA]</scope>
    <source>
        <strain evidence="10 11">KG-01</strain>
    </source>
</reference>
<feature type="region of interest" description="Disordered" evidence="6">
    <location>
        <begin position="126"/>
        <end position="147"/>
    </location>
</feature>
<evidence type="ECO:0000313" key="10">
    <source>
        <dbReference type="EMBL" id="MEL5988314.1"/>
    </source>
</evidence>
<gene>
    <name evidence="10" type="ORF">AAF454_07825</name>
</gene>
<comment type="caution">
    <text evidence="10">The sequence shown here is derived from an EMBL/GenBank/DDBJ whole genome shotgun (WGS) entry which is preliminary data.</text>
</comment>
<dbReference type="Gene3D" id="2.60.40.10">
    <property type="entry name" value="Immunoglobulins"/>
    <property type="match status" value="3"/>
</dbReference>
<sequence>MKKKISASLLAMLLVFQVMSSGYLAPMAAFANEPVSTNETTDTQAPEQTAEQQAEAEAAQKKALEEAEQAVDDLFTDTTHKTIKEGLIDAQINTAEAYVDKLQDGTDKTKLQTLLAEARNQVAQAETKVTKEETPKQEVATEETTKEETVAEKPKKKLMAKAVTGTEITQNIISGIKLKVKGIEKNPGDTIEPTASEIKAGFNTELTLDYTLPNGHGYTEGSTFTFNLPKNMEMYNLINETPLSGDPSFGTFNVTKDGKVTITFNKNIEINDNVKGQLGFTSLVKADLTQESEQDLVIQPVSGSTSYTFKLKYPKPNLDSNTPLTKTGNFIGNYNQKEANWNVEANNQAKQLENAVVEDVLPDGMEYVDGSLTAKEYKVLVDGNLSEVGSVSLTPTYDKTSRKLTIPLGKTNNVFKLSYKTKVIDDYKANYKNAAILKDGSTSVGSTVTKTVTPTVGKTITKSGKGITTNEENVKWEIQFNGKGISYDAGTYLGDSAFVSQTDNAVKVYEATIDDNGNWTKTATEVTGFTVTNGKLTFNTAITKPIIIEYQSKIPDGTASGATLSNTVNVNGETTTEFKATATNRVTGTGVTKTYGTPDYKNQLIGWTIKANTSAITLKAGAKITDEMPTGLTLQPATVVVTGIDAADYTINTADNKIELTTNKDVKSVITITFKTKFDLDDTGAGSATKYGYANTATFNYENKYKVTTPVNGAATFTPDSNVQANGYKKGVFDATTKTVEWTVDVNYNERTIPNAIVKDTLKQEDGFSIDQNKFKVVEVDTSKELVKDTDYNVTFGTDSKSYELTFKNSINKEYQIIYTTTDDDKIYTGSYTNTAELYNDTTLLTTLTKTVDGKDSNDKNTNFNNYIEKTGVQNTTNPDLLDWTIIVNKAESKLSNFKVTDTPKGLQSLKVETVKIVPEKGGTALKENTDYTLQYFKETGVFEIKFLKEINEAYKITYTTSFVAEDYTGNIGNEVKVTADGLTNADTNKTGKTAYRTSTAWGTSEGNLYKLSLHKKTNDANPKALAGITFNLYSDKDKKTLVDTETTNGTGDLTFYRLLKSKDYYLEEVNTPAGYVNPGLTKINFDTITNGEVKYDFINKAEVKAVKLTKTTNNGEKLAGVIFELKDSNGDNVEIDGKTEFTTDAAGEIYLGNTDFDDASKKLANGSYTFVEKKTVQGYKLDKTPIPFEVKDGLIQAIEVGMVNNACTEIEITFTGDQINKNKVYVVNQDGEKQKITTDDKTETNLDAAGKVVIPSKYGNGDYKIVLVQDGQKSIATPINSDDCKQTIVVSNTTDNACENTTITVKDGTKLVENARVVITDQSGKELFNGLTDSKGQITTKDYIALKDMSVKVSAKGYNTTTTFTLSDEDCKAEVNLAPNACPDYAINVINEQGNKITAEGFLKDSAFTIKNQNNDVVATDVKINKNGQLYVVDGNGDEKIIDKDELKNYATDTYTLVQTKTAPGYQTMKDAKVQDLDNCSGVVTINFNKTTEPTQPGVSCPYFTIIYKGPADSTAEFKLVKVTKDATTGEVTKTDGEKDIKVVTDSTTKVSTLDLKDTKSFEPGSYELVQTKGTSGYYNSNDIPFEVKMGECVAELTVTNSVMPPPACTNDVMVTVKDTEGKAVSTENAKVTVDGKETTVTGSNSQVTIPKTALDSSKEQTVIITLEDGRTTTVVLPANRVDCTANAVVPVLKVCEQDKTITIKDANGKDVPADKIVKVTVGDKEVTPKVENGKLVISKDLINPKEDTTITVTTKGGEQGFVTIPKYSETCDYTIVIQNACDAFTVNVTENGKKATTGNVSIVDADGKTVATEKVSANGTAKFPAKYADATYTVNVTIGKTTVTTPVNVNENCAVTVNVKTLACDEAAVVVTLDGKAQKGVKVSVVDSKGKVVQTVTTDAKGNAKIDPKYATKEYQVKVTVGKETKTVTMTSCNVTIDFKAPVTDGETEEPTEPGKPNKPTTPEKPSKPGVVTGGDTEENTNSSKPSKPGVKPGDHYDVYDKDGNLVASDVTVDKDGNISADLSPGEYDFVSKGEHVTAEVGKDGKLPQTGSSDFLLYTLAGIALLGASLVVFARGRKKSA</sequence>